<protein>
    <submittedName>
        <fullName evidence="2">Uncharacterized protein</fullName>
    </submittedName>
</protein>
<feature type="region of interest" description="Disordered" evidence="1">
    <location>
        <begin position="1"/>
        <end position="34"/>
    </location>
</feature>
<dbReference type="EMBL" id="GG701961">
    <property type="protein sequence ID" value="KOB89180.1"/>
    <property type="molecule type" value="Genomic_DNA"/>
</dbReference>
<evidence type="ECO:0000313" key="2">
    <source>
        <dbReference type="EMBL" id="KOB89180.1"/>
    </source>
</evidence>
<dbReference type="Proteomes" id="UP000054282">
    <property type="component" value="Unassembled WGS sequence"/>
</dbReference>
<reference evidence="3" key="1">
    <citation type="submission" date="2006-09" db="EMBL/GenBank/DDBJ databases">
        <title>Annotation of Plasmodium falciparum Dd2.</title>
        <authorList>
            <consortium name="The Broad Institute Genome Sequencing Platform"/>
            <person name="Volkman S.K."/>
            <person name="Neafsey D.E."/>
            <person name="Dash A.P."/>
            <person name="Chitnis C.E."/>
            <person name="Hartl D.L."/>
            <person name="Young S.K."/>
            <person name="Zeng Q."/>
            <person name="Koehrsen M."/>
            <person name="Alvarado L."/>
            <person name="Berlin A."/>
            <person name="Borenstein D."/>
            <person name="Chapman S.B."/>
            <person name="Chen Z."/>
            <person name="Engels R."/>
            <person name="Freedman E."/>
            <person name="Gellesch M."/>
            <person name="Goldberg J."/>
            <person name="Griggs A."/>
            <person name="Gujja S."/>
            <person name="Heilman E.R."/>
            <person name="Heiman D.I."/>
            <person name="Howarth C."/>
            <person name="Jen D."/>
            <person name="Larson L."/>
            <person name="Mehta T."/>
            <person name="Neiman D."/>
            <person name="Park D."/>
            <person name="Pearson M."/>
            <person name="Roberts A."/>
            <person name="Saif S."/>
            <person name="Shea T."/>
            <person name="Shenoy N."/>
            <person name="Sisk P."/>
            <person name="Stolte C."/>
            <person name="Sykes S."/>
            <person name="Walk T."/>
            <person name="White J."/>
            <person name="Yandava C."/>
            <person name="Haas B."/>
            <person name="Henn M.R."/>
            <person name="Nusbaum C."/>
            <person name="Birren B."/>
        </authorList>
    </citation>
    <scope>NUCLEOTIDE SEQUENCE [LARGE SCALE GENOMIC DNA]</scope>
</reference>
<evidence type="ECO:0000313" key="3">
    <source>
        <dbReference type="Proteomes" id="UP000054282"/>
    </source>
</evidence>
<feature type="compositionally biased region" description="Basic and acidic residues" evidence="1">
    <location>
        <begin position="1"/>
        <end position="14"/>
    </location>
</feature>
<proteinExistence type="predicted"/>
<name>A0A0L7M998_PLAF4</name>
<accession>A0A0L7M998</accession>
<organism evidence="2 3">
    <name type="scientific">Plasmodium falciparum (isolate Dd2)</name>
    <dbReference type="NCBI Taxonomy" id="57267"/>
    <lineage>
        <taxon>Eukaryota</taxon>
        <taxon>Sar</taxon>
        <taxon>Alveolata</taxon>
        <taxon>Apicomplexa</taxon>
        <taxon>Aconoidasida</taxon>
        <taxon>Haemosporida</taxon>
        <taxon>Plasmodiidae</taxon>
        <taxon>Plasmodium</taxon>
        <taxon>Plasmodium (Laverania)</taxon>
    </lineage>
</organism>
<sequence>MPRSKTEKMKKEEAFLSLPSKKRGKSAEKKYSTRPGGRLTKGFIFLERPGGENLLNRRLKLKKISLTDEITRFKDINDKYFFSIVKNKIKLEINGCIHIKRQQQMKNTIIH</sequence>
<dbReference type="KEGG" id="pfd:PFDG_04728"/>
<dbReference type="AlphaFoldDB" id="A0A0L7M998"/>
<reference evidence="3" key="2">
    <citation type="submission" date="2006-09" db="EMBL/GenBank/DDBJ databases">
        <title>The genome sequence of Plasmodium falciparum Dd2.</title>
        <authorList>
            <consortium name="The Broad Institute Genome Sequencing Platform"/>
            <person name="Birren B."/>
            <person name="Lander E."/>
            <person name="Galagan J."/>
            <person name="Nusbaum C."/>
            <person name="Devon K."/>
            <person name="Henn M."/>
            <person name="Jaffe D."/>
            <person name="Butler J."/>
            <person name="Alvarez P."/>
            <person name="Gnerre S."/>
            <person name="Grabherr M."/>
            <person name="Kleber M."/>
            <person name="Mauceli E."/>
            <person name="Brockman W."/>
            <person name="MacCallum I.A."/>
            <person name="Rounsley S."/>
            <person name="Young S."/>
            <person name="LaButti K."/>
            <person name="Pushparaj V."/>
            <person name="DeCaprio D."/>
            <person name="Crawford M."/>
            <person name="Koehrsen M."/>
            <person name="Engels R."/>
            <person name="Montgomery P."/>
            <person name="Pearson M."/>
            <person name="Howarth C."/>
            <person name="Larson L."/>
            <person name="Luoma S."/>
            <person name="White J."/>
            <person name="Kodira C."/>
            <person name="Zeng Q."/>
            <person name="O'Leary S."/>
            <person name="Yandava C."/>
            <person name="Alvarado L."/>
            <person name="Wirth D."/>
            <person name="Volkman S."/>
            <person name="Hartl D."/>
        </authorList>
    </citation>
    <scope>NUCLEOTIDE SEQUENCE [LARGE SCALE GENOMIC DNA]</scope>
</reference>
<gene>
    <name evidence="2" type="ORF">PFDG_04728</name>
</gene>
<evidence type="ECO:0000256" key="1">
    <source>
        <dbReference type="SAM" id="MobiDB-lite"/>
    </source>
</evidence>